<protein>
    <submittedName>
        <fullName evidence="2">Uncharacterized protein</fullName>
    </submittedName>
</protein>
<proteinExistence type="predicted"/>
<dbReference type="EMBL" id="JANWGH010000001">
    <property type="protein sequence ID" value="MCS5488879.1"/>
    <property type="molecule type" value="Genomic_DNA"/>
</dbReference>
<accession>A0ABT2G127</accession>
<sequence length="45" mass="4965">MIDELLDAVDLSTYGLERTRLNQKIGLDDAETELDPQPPNLSGAH</sequence>
<dbReference type="Proteomes" id="UP001206788">
    <property type="component" value="Unassembled WGS sequence"/>
</dbReference>
<evidence type="ECO:0000256" key="1">
    <source>
        <dbReference type="SAM" id="MobiDB-lite"/>
    </source>
</evidence>
<gene>
    <name evidence="2" type="ORF">NY014_00475</name>
</gene>
<name>A0ABT2G127_9BACT</name>
<comment type="caution">
    <text evidence="2">The sequence shown here is derived from an EMBL/GenBank/DDBJ whole genome shotgun (WGS) entry which is preliminary data.</text>
</comment>
<evidence type="ECO:0000313" key="2">
    <source>
        <dbReference type="EMBL" id="MCS5488879.1"/>
    </source>
</evidence>
<reference evidence="2 3" key="1">
    <citation type="submission" date="2022-08" db="EMBL/GenBank/DDBJ databases">
        <title>Algoriphagus sp. CAU 1643 isolated from mud.</title>
        <authorList>
            <person name="Kim W."/>
        </authorList>
    </citation>
    <scope>NUCLEOTIDE SEQUENCE [LARGE SCALE GENOMIC DNA]</scope>
    <source>
        <strain evidence="2 3">CAU 1643</strain>
    </source>
</reference>
<evidence type="ECO:0000313" key="3">
    <source>
        <dbReference type="Proteomes" id="UP001206788"/>
    </source>
</evidence>
<organism evidence="2 3">
    <name type="scientific">Algoriphagus limi</name>
    <dbReference type="NCBI Taxonomy" id="2975273"/>
    <lineage>
        <taxon>Bacteria</taxon>
        <taxon>Pseudomonadati</taxon>
        <taxon>Bacteroidota</taxon>
        <taxon>Cytophagia</taxon>
        <taxon>Cytophagales</taxon>
        <taxon>Cyclobacteriaceae</taxon>
        <taxon>Algoriphagus</taxon>
    </lineage>
</organism>
<feature type="region of interest" description="Disordered" evidence="1">
    <location>
        <begin position="25"/>
        <end position="45"/>
    </location>
</feature>
<keyword evidence="3" id="KW-1185">Reference proteome</keyword>
<dbReference type="RefSeq" id="WP_259412562.1">
    <property type="nucleotide sequence ID" value="NZ_JANWGH010000001.1"/>
</dbReference>